<gene>
    <name evidence="15" type="ORF">A3B50_03970</name>
</gene>
<comment type="cofactor">
    <cofactor evidence="1 12">
        <name>pyridoxal 5'-phosphate</name>
        <dbReference type="ChEBI" id="CHEBI:597326"/>
    </cofactor>
</comment>
<evidence type="ECO:0000259" key="13">
    <source>
        <dbReference type="Pfam" id="PF00291"/>
    </source>
</evidence>
<dbReference type="NCBIfam" id="TIGR00260">
    <property type="entry name" value="thrC"/>
    <property type="match status" value="1"/>
</dbReference>
<evidence type="ECO:0000256" key="9">
    <source>
        <dbReference type="ARBA" id="ARBA00023239"/>
    </source>
</evidence>
<evidence type="ECO:0000256" key="5">
    <source>
        <dbReference type="ARBA" id="ARBA00018679"/>
    </source>
</evidence>
<dbReference type="Pfam" id="PF00291">
    <property type="entry name" value="PALP"/>
    <property type="match status" value="1"/>
</dbReference>
<evidence type="ECO:0000256" key="6">
    <source>
        <dbReference type="ARBA" id="ARBA00022605"/>
    </source>
</evidence>
<comment type="caution">
    <text evidence="15">The sequence shown here is derived from an EMBL/GenBank/DDBJ whole genome shotgun (WGS) entry which is preliminary data.</text>
</comment>
<evidence type="ECO:0000256" key="12">
    <source>
        <dbReference type="PIRSR" id="PIRSR604450-51"/>
    </source>
</evidence>
<dbReference type="Pfam" id="PF14821">
    <property type="entry name" value="Thr_synth_N"/>
    <property type="match status" value="1"/>
</dbReference>
<dbReference type="EC" id="4.2.3.1" evidence="4 11"/>
<evidence type="ECO:0000259" key="14">
    <source>
        <dbReference type="Pfam" id="PF14821"/>
    </source>
</evidence>
<feature type="modified residue" description="N6-(pyridoxal phosphate)lysine" evidence="12">
    <location>
        <position position="115"/>
    </location>
</feature>
<dbReference type="PANTHER" id="PTHR42690:SF1">
    <property type="entry name" value="THREONINE SYNTHASE-LIKE 2"/>
    <property type="match status" value="1"/>
</dbReference>
<dbReference type="PANTHER" id="PTHR42690">
    <property type="entry name" value="THREONINE SYNTHASE FAMILY MEMBER"/>
    <property type="match status" value="1"/>
</dbReference>
<dbReference type="SUPFAM" id="SSF53686">
    <property type="entry name" value="Tryptophan synthase beta subunit-like PLP-dependent enzymes"/>
    <property type="match status" value="1"/>
</dbReference>
<dbReference type="Gene3D" id="3.90.1380.10">
    <property type="entry name" value="Threonine synthase, N-terminal domain"/>
    <property type="match status" value="1"/>
</dbReference>
<evidence type="ECO:0000256" key="7">
    <source>
        <dbReference type="ARBA" id="ARBA00022697"/>
    </source>
</evidence>
<reference evidence="15 16" key="1">
    <citation type="journal article" date="2016" name="Nat. Commun.">
        <title>Thousands of microbial genomes shed light on interconnected biogeochemical processes in an aquifer system.</title>
        <authorList>
            <person name="Anantharaman K."/>
            <person name="Brown C.T."/>
            <person name="Hug L.A."/>
            <person name="Sharon I."/>
            <person name="Castelle C.J."/>
            <person name="Probst A.J."/>
            <person name="Thomas B.C."/>
            <person name="Singh A."/>
            <person name="Wilkins M.J."/>
            <person name="Karaoz U."/>
            <person name="Brodie E.L."/>
            <person name="Williams K.H."/>
            <person name="Hubbard S.S."/>
            <person name="Banfield J.F."/>
        </authorList>
    </citation>
    <scope>NUCLEOTIDE SEQUENCE [LARGE SCALE GENOMIC DNA]</scope>
</reference>
<dbReference type="UniPathway" id="UPA00050">
    <property type="reaction ID" value="UER00065"/>
</dbReference>
<dbReference type="InterPro" id="IPR037158">
    <property type="entry name" value="Thr_synth_N_sf"/>
</dbReference>
<dbReference type="Gene3D" id="3.40.50.1100">
    <property type="match status" value="2"/>
</dbReference>
<keyword evidence="9" id="KW-0456">Lyase</keyword>
<evidence type="ECO:0000313" key="15">
    <source>
        <dbReference type="EMBL" id="OGK49763.1"/>
    </source>
</evidence>
<comment type="pathway">
    <text evidence="2">Amino-acid biosynthesis; L-threonine biosynthesis; L-threonine from L-aspartate: step 5/5.</text>
</comment>
<dbReference type="InterPro" id="IPR001926">
    <property type="entry name" value="TrpB-like_PALP"/>
</dbReference>
<dbReference type="GO" id="GO:0030170">
    <property type="term" value="F:pyridoxal phosphate binding"/>
    <property type="evidence" value="ECO:0007669"/>
    <property type="project" value="InterPro"/>
</dbReference>
<evidence type="ECO:0000256" key="3">
    <source>
        <dbReference type="ARBA" id="ARBA00005517"/>
    </source>
</evidence>
<evidence type="ECO:0000256" key="11">
    <source>
        <dbReference type="NCBIfam" id="TIGR00260"/>
    </source>
</evidence>
<evidence type="ECO:0000256" key="10">
    <source>
        <dbReference type="ARBA" id="ARBA00049144"/>
    </source>
</evidence>
<proteinExistence type="inferred from homology"/>
<dbReference type="PROSITE" id="PS00165">
    <property type="entry name" value="DEHYDRATASE_SER_THR"/>
    <property type="match status" value="1"/>
</dbReference>
<dbReference type="InterPro" id="IPR000634">
    <property type="entry name" value="Ser/Thr_deHydtase_PyrdxlP-BS"/>
</dbReference>
<evidence type="ECO:0000313" key="16">
    <source>
        <dbReference type="Proteomes" id="UP000178558"/>
    </source>
</evidence>
<dbReference type="InterPro" id="IPR036052">
    <property type="entry name" value="TrpB-like_PALP_sf"/>
</dbReference>
<dbReference type="InterPro" id="IPR004450">
    <property type="entry name" value="Thr_synthase-like"/>
</dbReference>
<organism evidence="15 16">
    <name type="scientific">Candidatus Roizmanbacteria bacterium RIFCSPLOWO2_01_FULL_40_42</name>
    <dbReference type="NCBI Taxonomy" id="1802066"/>
    <lineage>
        <taxon>Bacteria</taxon>
        <taxon>Candidatus Roizmaniibacteriota</taxon>
    </lineage>
</organism>
<feature type="domain" description="Threonine synthase N-terminal" evidence="14">
    <location>
        <begin position="11"/>
        <end position="88"/>
    </location>
</feature>
<evidence type="ECO:0000256" key="8">
    <source>
        <dbReference type="ARBA" id="ARBA00022898"/>
    </source>
</evidence>
<keyword evidence="6" id="KW-0028">Amino-acid biosynthesis</keyword>
<feature type="domain" description="Tryptophan synthase beta chain-like PALP" evidence="13">
    <location>
        <begin position="105"/>
        <end position="400"/>
    </location>
</feature>
<evidence type="ECO:0000256" key="1">
    <source>
        <dbReference type="ARBA" id="ARBA00001933"/>
    </source>
</evidence>
<evidence type="ECO:0000256" key="2">
    <source>
        <dbReference type="ARBA" id="ARBA00004979"/>
    </source>
</evidence>
<dbReference type="GO" id="GO:0004795">
    <property type="term" value="F:threonine synthase activity"/>
    <property type="evidence" value="ECO:0007669"/>
    <property type="project" value="UniProtKB-UniRule"/>
</dbReference>
<comment type="catalytic activity">
    <reaction evidence="10">
        <text>O-phospho-L-homoserine + H2O = L-threonine + phosphate</text>
        <dbReference type="Rhea" id="RHEA:10840"/>
        <dbReference type="ChEBI" id="CHEBI:15377"/>
        <dbReference type="ChEBI" id="CHEBI:43474"/>
        <dbReference type="ChEBI" id="CHEBI:57590"/>
        <dbReference type="ChEBI" id="CHEBI:57926"/>
        <dbReference type="EC" id="4.2.3.1"/>
    </reaction>
</comment>
<dbReference type="InterPro" id="IPR051166">
    <property type="entry name" value="Threonine_Synthase"/>
</dbReference>
<dbReference type="Proteomes" id="UP000178558">
    <property type="component" value="Unassembled WGS sequence"/>
</dbReference>
<protein>
    <recommendedName>
        <fullName evidence="5 11">Threonine synthase</fullName>
        <ecNumber evidence="4 11">4.2.3.1</ecNumber>
    </recommendedName>
</protein>
<name>A0A1F7J2E0_9BACT</name>
<dbReference type="InterPro" id="IPR029144">
    <property type="entry name" value="Thr_synth_N"/>
</dbReference>
<sequence length="457" mass="51188">MTVGKLNNRSFRSTRNLSKKASLREVVMKGLAPDAGLYMPVKIPTFPSDFFDILPQLSFHEVSFEVATKLLGKNIPASTMKRIIREAFNFDISLLTLNKNTHLLELFHGPTAAFKDFGARFMARLLSYFLHIDALKGAKVKPLTILVATSGDTGSAVASGFLNVPGIRVTILFPKEKVSKLQEQQLTTYGENSNIWTLEVDGTFDDCLALVTQAFQDPVLKDALRLTSANSINFGRLLPQTFYYFWAYAELRRKGLNSGDRIVFSVPSGNFGNLTAGVISKKMGLPVAKFIASTDMNRVVPDYLKSGKFLPRPSIETNSPSMNVGNPNNFERLMDLYDGDLKKIRSDIYGTFFTDKEKKSSMKKVWENYRYVMEPHSATAFQGLSSFRQSTNFKGQGVVLMTAHPAKFPDTVEPLIGRKVPMPYGLEEVVGKKKDSTPIGKDYSEFQNFLLRNKDRE</sequence>
<evidence type="ECO:0000256" key="4">
    <source>
        <dbReference type="ARBA" id="ARBA00013028"/>
    </source>
</evidence>
<dbReference type="GO" id="GO:0009088">
    <property type="term" value="P:threonine biosynthetic process"/>
    <property type="evidence" value="ECO:0007669"/>
    <property type="project" value="UniProtKB-UniRule"/>
</dbReference>
<dbReference type="EMBL" id="MGAQ01000026">
    <property type="protein sequence ID" value="OGK49763.1"/>
    <property type="molecule type" value="Genomic_DNA"/>
</dbReference>
<comment type="similarity">
    <text evidence="3">Belongs to the threonine synthase family.</text>
</comment>
<accession>A0A1F7J2E0</accession>
<dbReference type="AlphaFoldDB" id="A0A1F7J2E0"/>
<keyword evidence="7" id="KW-0791">Threonine biosynthesis</keyword>
<keyword evidence="8 12" id="KW-0663">Pyridoxal phosphate</keyword>